<dbReference type="GO" id="GO:0003723">
    <property type="term" value="F:RNA binding"/>
    <property type="evidence" value="ECO:0007669"/>
    <property type="project" value="UniProtKB-UniRule"/>
</dbReference>
<feature type="compositionally biased region" description="Basic and acidic residues" evidence="10">
    <location>
        <begin position="787"/>
        <end position="815"/>
    </location>
</feature>
<feature type="region of interest" description="Disordered" evidence="10">
    <location>
        <begin position="458"/>
        <end position="831"/>
    </location>
</feature>
<evidence type="ECO:0000259" key="12">
    <source>
        <dbReference type="PROSITE" id="PS50917"/>
    </source>
</evidence>
<dbReference type="PROSITE" id="PS50102">
    <property type="entry name" value="RRM"/>
    <property type="match status" value="4"/>
</dbReference>
<feature type="domain" description="RRM" evidence="11">
    <location>
        <begin position="195"/>
        <end position="272"/>
    </location>
</feature>
<dbReference type="OrthoDB" id="6407164at2759"/>
<keyword evidence="5" id="KW-0805">Transcription regulation</keyword>
<dbReference type="Pfam" id="PF07744">
    <property type="entry name" value="SPOC"/>
    <property type="match status" value="1"/>
</dbReference>
<feature type="domain" description="SPOC" evidence="12">
    <location>
        <begin position="836"/>
        <end position="1005"/>
    </location>
</feature>
<evidence type="ECO:0000256" key="4">
    <source>
        <dbReference type="ARBA" id="ARBA00022884"/>
    </source>
</evidence>
<evidence type="ECO:0000256" key="6">
    <source>
        <dbReference type="ARBA" id="ARBA00023054"/>
    </source>
</evidence>
<feature type="domain" description="RRM" evidence="11">
    <location>
        <begin position="30"/>
        <end position="105"/>
    </location>
</feature>
<feature type="compositionally biased region" description="Polar residues" evidence="10">
    <location>
        <begin position="153"/>
        <end position="167"/>
    </location>
</feature>
<evidence type="ECO:0000256" key="5">
    <source>
        <dbReference type="ARBA" id="ARBA00023015"/>
    </source>
</evidence>
<feature type="compositionally biased region" description="Basic and acidic residues" evidence="10">
    <location>
        <begin position="734"/>
        <end position="760"/>
    </location>
</feature>
<dbReference type="RefSeq" id="XP_066910248.1">
    <property type="nucleotide sequence ID" value="XM_067054147.1"/>
</dbReference>
<evidence type="ECO:0000256" key="7">
    <source>
        <dbReference type="ARBA" id="ARBA00023163"/>
    </source>
</evidence>
<evidence type="ECO:0000256" key="9">
    <source>
        <dbReference type="PROSITE-ProRule" id="PRU00176"/>
    </source>
</evidence>
<dbReference type="GO" id="GO:0005634">
    <property type="term" value="C:nucleus"/>
    <property type="evidence" value="ECO:0007669"/>
    <property type="project" value="UniProtKB-SubCell"/>
</dbReference>
<reference evidence="13" key="1">
    <citation type="submission" date="2021-01" db="UniProtKB">
        <authorList>
            <consortium name="EnsemblMetazoa"/>
        </authorList>
    </citation>
    <scope>IDENTIFICATION</scope>
</reference>
<dbReference type="SUPFAM" id="SSF100939">
    <property type="entry name" value="SPOC domain-like"/>
    <property type="match status" value="1"/>
</dbReference>
<evidence type="ECO:0000313" key="13">
    <source>
        <dbReference type="EnsemblMetazoa" id="CLYHEMP003739.1"/>
    </source>
</evidence>
<evidence type="ECO:0000256" key="10">
    <source>
        <dbReference type="SAM" id="MobiDB-lite"/>
    </source>
</evidence>
<dbReference type="InterPro" id="IPR000504">
    <property type="entry name" value="RRM_dom"/>
</dbReference>
<feature type="compositionally biased region" description="Low complexity" evidence="10">
    <location>
        <begin position="704"/>
        <end position="713"/>
    </location>
</feature>
<evidence type="ECO:0000256" key="1">
    <source>
        <dbReference type="ARBA" id="ARBA00004123"/>
    </source>
</evidence>
<keyword evidence="3" id="KW-0597">Phosphoprotein</keyword>
<name>A0A7M5US94_9CNID</name>
<dbReference type="SMART" id="SM00360">
    <property type="entry name" value="RRM"/>
    <property type="match status" value="4"/>
</dbReference>
<comment type="subcellular location">
    <subcellularLocation>
        <location evidence="1">Nucleus</location>
    </subcellularLocation>
</comment>
<dbReference type="EnsemblMetazoa" id="CLYHEMT003739.1">
    <property type="protein sequence ID" value="CLYHEMP003739.1"/>
    <property type="gene ID" value="CLYHEMG003739"/>
</dbReference>
<feature type="compositionally biased region" description="Low complexity" evidence="10">
    <location>
        <begin position="175"/>
        <end position="187"/>
    </location>
</feature>
<feature type="compositionally biased region" description="Basic and acidic residues" evidence="10">
    <location>
        <begin position="593"/>
        <end position="606"/>
    </location>
</feature>
<keyword evidence="8" id="KW-0539">Nucleus</keyword>
<feature type="compositionally biased region" description="Basic and acidic residues" evidence="10">
    <location>
        <begin position="494"/>
        <end position="512"/>
    </location>
</feature>
<feature type="compositionally biased region" description="Basic and acidic residues" evidence="10">
    <location>
        <begin position="657"/>
        <end position="672"/>
    </location>
</feature>
<accession>A0A7M5US94</accession>
<dbReference type="AlphaFoldDB" id="A0A7M5US94"/>
<feature type="domain" description="RRM" evidence="11">
    <location>
        <begin position="289"/>
        <end position="365"/>
    </location>
</feature>
<evidence type="ECO:0000313" key="14">
    <source>
        <dbReference type="Proteomes" id="UP000594262"/>
    </source>
</evidence>
<evidence type="ECO:0000256" key="3">
    <source>
        <dbReference type="ARBA" id="ARBA00022553"/>
    </source>
</evidence>
<feature type="compositionally biased region" description="Low complexity" evidence="10">
    <location>
        <begin position="127"/>
        <end position="136"/>
    </location>
</feature>
<dbReference type="FunFam" id="2.40.290.10:FF:000002">
    <property type="entry name" value="Spen family transcriptional repressor"/>
    <property type="match status" value="1"/>
</dbReference>
<protein>
    <submittedName>
        <fullName evidence="13">Uncharacterized protein</fullName>
    </submittedName>
</protein>
<dbReference type="PANTHER" id="PTHR23189">
    <property type="entry name" value="RNA RECOGNITION MOTIF-CONTAINING"/>
    <property type="match status" value="1"/>
</dbReference>
<dbReference type="SUPFAM" id="SSF54928">
    <property type="entry name" value="RNA-binding domain, RBD"/>
    <property type="match status" value="3"/>
</dbReference>
<feature type="compositionally biased region" description="Basic and acidic residues" evidence="10">
    <location>
        <begin position="683"/>
        <end position="699"/>
    </location>
</feature>
<dbReference type="GeneID" id="136797564"/>
<keyword evidence="7" id="KW-0804">Transcription</keyword>
<dbReference type="InterPro" id="IPR012921">
    <property type="entry name" value="SPOC_C"/>
</dbReference>
<feature type="compositionally biased region" description="Basic and acidic residues" evidence="10">
    <location>
        <begin position="616"/>
        <end position="629"/>
    </location>
</feature>
<feature type="region of interest" description="Disordered" evidence="10">
    <location>
        <begin position="88"/>
        <end position="189"/>
    </location>
</feature>
<dbReference type="InterPro" id="IPR035979">
    <property type="entry name" value="RBD_domain_sf"/>
</dbReference>
<keyword evidence="4 9" id="KW-0694">RNA-binding</keyword>
<proteinExistence type="inferred from homology"/>
<comment type="similarity">
    <text evidence="2">Belongs to the RRM Spen family.</text>
</comment>
<dbReference type="InterPro" id="IPR016194">
    <property type="entry name" value="SPOC-like_C_dom_sf"/>
</dbReference>
<evidence type="ECO:0000259" key="11">
    <source>
        <dbReference type="PROSITE" id="PS50102"/>
    </source>
</evidence>
<dbReference type="CDD" id="cd21543">
    <property type="entry name" value="SPOC_SHARP"/>
    <property type="match status" value="1"/>
</dbReference>
<evidence type="ECO:0000256" key="2">
    <source>
        <dbReference type="ARBA" id="ARBA00005387"/>
    </source>
</evidence>
<dbReference type="InterPro" id="IPR012677">
    <property type="entry name" value="Nucleotide-bd_a/b_plait_sf"/>
</dbReference>
<keyword evidence="14" id="KW-1185">Reference proteome</keyword>
<evidence type="ECO:0000256" key="8">
    <source>
        <dbReference type="ARBA" id="ARBA00023242"/>
    </source>
</evidence>
<dbReference type="Proteomes" id="UP000594262">
    <property type="component" value="Unplaced"/>
</dbReference>
<feature type="compositionally biased region" description="Polar residues" evidence="10">
    <location>
        <begin position="764"/>
        <end position="774"/>
    </location>
</feature>
<feature type="domain" description="RRM" evidence="11">
    <location>
        <begin position="369"/>
        <end position="441"/>
    </location>
</feature>
<sequence>MTEVPTSPKIPKIKEKIHFLKKITMPRESRHVWVGNLPEKVQESEVAEYFARYGRVEKIKLLPKISPDGGRAAFVDFVDIRSATKANEAQNSIGGRDLRTNYNEPGHKHNRERGFQDQRGGGGGFNNPGMNFRQPPMGGGYGQMPSTDHGMQYQPNNDKFRMQNNNFPRRERGRSPGSSDGRSSGSDISEKDWKCTVTVKNILTREPDTVLEESLYHEFKKYGEIVNIIIKVNSNQRYAYVQYAQSDQAQDATRSTGKLFMGQELKVAVKGSRNGAADTATGFDANATRTVFVGQLDKSVTHGELREIFERFGEVVDVDIKKMHTGITTYSFVQYIDIQSAIVARQKMDRQLIRNNRIKVGFGRGTPTNSLWIGNLAAKTTENDLMKYFASFGHVQQCLIDRKVWQALLRYRTIESCTKAFAEMHGKHVNGSKIVVDYASPACRESYYNRMEKHGYLDRRQLERSPTPPDVHVNYPNATRTGGSISNKVYPNRVFDDKDRFSDNRYDRDQIRNRGSPIPRRRSPSPLADSYDSRKRKLSADIMANSDGESEKKKKKKKKKSKDEEEKRLRKERKKAEKAKKKAEKKEKKLKKLRELEEKRAAEEKANTAPTLLNDRAQESDHKENDSAHENGGISDVSQVTEPNEGASELSEAEMTNEDKPKETSVVPDEKPPTTTESVIESGEIKDPEKEEREKKITEDSSDSSDSSSSSSDSDSDDSSDDDRSARKRTSKTRSFEPKSYRQEIDGRSDYREGSRESFRGSKYYTSRSSSQNDRSPRTKSRSRSPYHREPSYDRSHDSPRYSRTESVRNIEKPKSSPPPSATPGERAPSRNADTLMDLLRRFPVMWQGLLGLKNETAAVQMHFLSGNLQLVDQSLPRSAQPNEVPPPLRISQRMKLEPSQLEGVDKRIQNQKEHCLLLALPCGRDPLDVHAQTRALKTGFIIYLQQKQAAGIINVPNPATKQPAYVVHIFPPCDFAQTHLLRVAPDLLDSAVESGHLMVLVTLV</sequence>
<feature type="compositionally biased region" description="Basic residues" evidence="10">
    <location>
        <begin position="570"/>
        <end position="592"/>
    </location>
</feature>
<dbReference type="Pfam" id="PF00076">
    <property type="entry name" value="RRM_1"/>
    <property type="match status" value="4"/>
</dbReference>
<dbReference type="InterPro" id="IPR010912">
    <property type="entry name" value="SPOC_met"/>
</dbReference>
<dbReference type="PROSITE" id="PS50917">
    <property type="entry name" value="SPOC"/>
    <property type="match status" value="1"/>
</dbReference>
<dbReference type="Gene3D" id="3.30.70.330">
    <property type="match status" value="4"/>
</dbReference>
<keyword evidence="6" id="KW-0175">Coiled coil</keyword>
<dbReference type="Gene3D" id="2.40.290.10">
    <property type="match status" value="1"/>
</dbReference>
<organism evidence="13 14">
    <name type="scientific">Clytia hemisphaerica</name>
    <dbReference type="NCBI Taxonomy" id="252671"/>
    <lineage>
        <taxon>Eukaryota</taxon>
        <taxon>Metazoa</taxon>
        <taxon>Cnidaria</taxon>
        <taxon>Hydrozoa</taxon>
        <taxon>Hydroidolina</taxon>
        <taxon>Leptothecata</taxon>
        <taxon>Obeliida</taxon>
        <taxon>Clytiidae</taxon>
        <taxon>Clytia</taxon>
    </lineage>
</organism>
<feature type="compositionally biased region" description="Polar residues" evidence="10">
    <location>
        <begin position="476"/>
        <end position="489"/>
    </location>
</feature>